<dbReference type="EMBL" id="SIHJ01000001">
    <property type="protein sequence ID" value="TWT36605.1"/>
    <property type="molecule type" value="Genomic_DNA"/>
</dbReference>
<dbReference type="InterPro" id="IPR027558">
    <property type="entry name" value="Pre_pil_HX9DG_C"/>
</dbReference>
<dbReference type="OrthoDB" id="254869at2"/>
<proteinExistence type="predicted"/>
<dbReference type="AlphaFoldDB" id="A0A5C5VFZ9"/>
<sequence length="296" mass="32362">MRPLPERGFTLVELLVVIAIIGALAALLLPAVQSARESARRTGCANNMHQLAIAIQLHLEAEQHFPHSWPNGVTSIVWGRSLLPYLEDGALEQQWDDSIDMLEGVNLQVLAQPIAAHKCPTAPSRPTYDYTYRGSVRTYGTSDYKGVEGVLADDPIFARWARKNWVPGVIGREKVRLSQVTDGMSNTVTIVESVGDTSLYGPGSTKVGEIWWHTDGAWAGRNLAGLSPTQHGKRFGIPACSINCTNQYDSPPYSFHPGGAHVMVCDGSAHFLNEQIDVFVLGCLFSYDDGEATQAW</sequence>
<dbReference type="InterPro" id="IPR012902">
    <property type="entry name" value="N_methyl_site"/>
</dbReference>
<accession>A0A5C5VFZ9</accession>
<name>A0A5C5VFZ9_9BACT</name>
<dbReference type="Proteomes" id="UP000316714">
    <property type="component" value="Unassembled WGS sequence"/>
</dbReference>
<dbReference type="PANTHER" id="PTHR30093:SF2">
    <property type="entry name" value="TYPE II SECRETION SYSTEM PROTEIN H"/>
    <property type="match status" value="1"/>
</dbReference>
<dbReference type="Gene3D" id="3.30.700.10">
    <property type="entry name" value="Glycoprotein, Type 4 Pilin"/>
    <property type="match status" value="1"/>
</dbReference>
<dbReference type="Pfam" id="PF07963">
    <property type="entry name" value="N_methyl"/>
    <property type="match status" value="1"/>
</dbReference>
<dbReference type="InterPro" id="IPR011453">
    <property type="entry name" value="DUF1559"/>
</dbReference>
<dbReference type="InterPro" id="IPR045584">
    <property type="entry name" value="Pilin-like"/>
</dbReference>
<dbReference type="Pfam" id="PF07596">
    <property type="entry name" value="SBP_bac_10"/>
    <property type="match status" value="1"/>
</dbReference>
<reference evidence="2 3" key="1">
    <citation type="submission" date="2019-02" db="EMBL/GenBank/DDBJ databases">
        <title>Deep-cultivation of Planctomycetes and their phenomic and genomic characterization uncovers novel biology.</title>
        <authorList>
            <person name="Wiegand S."/>
            <person name="Jogler M."/>
            <person name="Boedeker C."/>
            <person name="Pinto D."/>
            <person name="Vollmers J."/>
            <person name="Rivas-Marin E."/>
            <person name="Kohn T."/>
            <person name="Peeters S.H."/>
            <person name="Heuer A."/>
            <person name="Rast P."/>
            <person name="Oberbeckmann S."/>
            <person name="Bunk B."/>
            <person name="Jeske O."/>
            <person name="Meyerdierks A."/>
            <person name="Storesund J.E."/>
            <person name="Kallscheuer N."/>
            <person name="Luecker S."/>
            <person name="Lage O.M."/>
            <person name="Pohl T."/>
            <person name="Merkel B.J."/>
            <person name="Hornburger P."/>
            <person name="Mueller R.-W."/>
            <person name="Bruemmer F."/>
            <person name="Labrenz M."/>
            <person name="Spormann A.M."/>
            <person name="Op Den Camp H."/>
            <person name="Overmann J."/>
            <person name="Amann R."/>
            <person name="Jetten M.S.M."/>
            <person name="Mascher T."/>
            <person name="Medema M.H."/>
            <person name="Devos D.P."/>
            <person name="Kaster A.-K."/>
            <person name="Ovreas L."/>
            <person name="Rohde M."/>
            <person name="Galperin M.Y."/>
            <person name="Jogler C."/>
        </authorList>
    </citation>
    <scope>NUCLEOTIDE SEQUENCE [LARGE SCALE GENOMIC DNA]</scope>
    <source>
        <strain evidence="2 3">KOR34</strain>
    </source>
</reference>
<evidence type="ECO:0000313" key="3">
    <source>
        <dbReference type="Proteomes" id="UP000316714"/>
    </source>
</evidence>
<gene>
    <name evidence="2" type="ORF">KOR34_15110</name>
</gene>
<organism evidence="2 3">
    <name type="scientific">Posidoniimonas corsicana</name>
    <dbReference type="NCBI Taxonomy" id="1938618"/>
    <lineage>
        <taxon>Bacteria</taxon>
        <taxon>Pseudomonadati</taxon>
        <taxon>Planctomycetota</taxon>
        <taxon>Planctomycetia</taxon>
        <taxon>Pirellulales</taxon>
        <taxon>Lacipirellulaceae</taxon>
        <taxon>Posidoniimonas</taxon>
    </lineage>
</organism>
<keyword evidence="3" id="KW-1185">Reference proteome</keyword>
<feature type="domain" description="DUF1559" evidence="1">
    <location>
        <begin position="33"/>
        <end position="277"/>
    </location>
</feature>
<dbReference type="SUPFAM" id="SSF54523">
    <property type="entry name" value="Pili subunits"/>
    <property type="match status" value="1"/>
</dbReference>
<evidence type="ECO:0000313" key="2">
    <source>
        <dbReference type="EMBL" id="TWT36605.1"/>
    </source>
</evidence>
<evidence type="ECO:0000259" key="1">
    <source>
        <dbReference type="Pfam" id="PF07596"/>
    </source>
</evidence>
<comment type="caution">
    <text evidence="2">The sequence shown here is derived from an EMBL/GenBank/DDBJ whole genome shotgun (WGS) entry which is preliminary data.</text>
</comment>
<dbReference type="PROSITE" id="PS00409">
    <property type="entry name" value="PROKAR_NTER_METHYL"/>
    <property type="match status" value="1"/>
</dbReference>
<dbReference type="RefSeq" id="WP_146563633.1">
    <property type="nucleotide sequence ID" value="NZ_SIHJ01000001.1"/>
</dbReference>
<dbReference type="NCBIfam" id="TIGR02532">
    <property type="entry name" value="IV_pilin_GFxxxE"/>
    <property type="match status" value="1"/>
</dbReference>
<dbReference type="PANTHER" id="PTHR30093">
    <property type="entry name" value="GENERAL SECRETION PATHWAY PROTEIN G"/>
    <property type="match status" value="1"/>
</dbReference>
<dbReference type="NCBIfam" id="TIGR04294">
    <property type="entry name" value="pre_pil_HX9DG"/>
    <property type="match status" value="1"/>
</dbReference>
<protein>
    <submittedName>
        <fullName evidence="2">Putative major pilin subunit</fullName>
    </submittedName>
</protein>